<dbReference type="GO" id="GO:0061590">
    <property type="term" value="P:calcium activated phosphatidylcholine scrambling"/>
    <property type="evidence" value="ECO:0007669"/>
    <property type="project" value="TreeGrafter"/>
</dbReference>
<organism evidence="2 3">
    <name type="scientific">Myodes glareolus</name>
    <name type="common">Bank vole</name>
    <name type="synonym">Clethrionomys glareolus</name>
    <dbReference type="NCBI Taxonomy" id="447135"/>
    <lineage>
        <taxon>Eukaryota</taxon>
        <taxon>Metazoa</taxon>
        <taxon>Chordata</taxon>
        <taxon>Craniata</taxon>
        <taxon>Vertebrata</taxon>
        <taxon>Euteleostomi</taxon>
        <taxon>Mammalia</taxon>
        <taxon>Eutheria</taxon>
        <taxon>Euarchontoglires</taxon>
        <taxon>Glires</taxon>
        <taxon>Rodentia</taxon>
        <taxon>Myomorpha</taxon>
        <taxon>Muroidea</taxon>
        <taxon>Cricetidae</taxon>
        <taxon>Arvicolinae</taxon>
        <taxon>Myodes</taxon>
    </lineage>
</organism>
<protein>
    <recommendedName>
        <fullName evidence="1">Anoctamin dimerisation domain-containing protein</fullName>
    </recommendedName>
</protein>
<proteinExistence type="predicted"/>
<gene>
    <name evidence="2" type="ORF">U0070_021423</name>
</gene>
<evidence type="ECO:0000313" key="3">
    <source>
        <dbReference type="Proteomes" id="UP001488838"/>
    </source>
</evidence>
<dbReference type="Proteomes" id="UP001488838">
    <property type="component" value="Unassembled WGS sequence"/>
</dbReference>
<sequence>MTDRCLPNSVSVSITLSRAPLTPTLHVCPEDRLPKAESVPSCCDYGILFKGKEEFNGKPDSLYFTDGQRRIDFVLVYEDETKKETNKKGTNEKQRRKRQAYESNLICHGLQLEATRSVSDDKLVFVKVHAPWDVLCTYAEIMHIKLPLKPNDLKTRSPFDTLNWFTKVLRVNESVIKPEQEFFTAPFEKSRMNDFYIHDRDSFFNPATRSRIVYFILSRVKYQVMNNVNKFGINRLVSSGIYKAAFPLHDCRFNYESEDASCPSERYLLYREWAHPRSIYKKQPLDLIRKPVVSDRTAVGLSKGVDFLSIKVSQANEKEQSVGSRLAPGKKSSSNIPLLTSEWEKKIKFEWMAAEITGE</sequence>
<dbReference type="AlphaFoldDB" id="A0AAW0I0V0"/>
<dbReference type="PANTHER" id="PTHR12308">
    <property type="entry name" value="ANOCTAMIN"/>
    <property type="match status" value="1"/>
</dbReference>
<dbReference type="Pfam" id="PF16178">
    <property type="entry name" value="Anoct_dimer"/>
    <property type="match status" value="1"/>
</dbReference>
<reference evidence="2 3" key="1">
    <citation type="journal article" date="2023" name="bioRxiv">
        <title>Conserved and derived expression patterns and positive selection on dental genes reveal complex evolutionary context of ever-growing rodent molars.</title>
        <authorList>
            <person name="Calamari Z.T."/>
            <person name="Song A."/>
            <person name="Cohen E."/>
            <person name="Akter M."/>
            <person name="Roy R.D."/>
            <person name="Hallikas O."/>
            <person name="Christensen M.M."/>
            <person name="Li P."/>
            <person name="Marangoni P."/>
            <person name="Jernvall J."/>
            <person name="Klein O.D."/>
        </authorList>
    </citation>
    <scope>NUCLEOTIDE SEQUENCE [LARGE SCALE GENOMIC DNA]</scope>
    <source>
        <strain evidence="2">V071</strain>
    </source>
</reference>
<dbReference type="PANTHER" id="PTHR12308:SF21">
    <property type="entry name" value="ANOCTAMIN-6"/>
    <property type="match status" value="1"/>
</dbReference>
<evidence type="ECO:0000313" key="2">
    <source>
        <dbReference type="EMBL" id="KAK7808130.1"/>
    </source>
</evidence>
<evidence type="ECO:0000259" key="1">
    <source>
        <dbReference type="Pfam" id="PF16178"/>
    </source>
</evidence>
<name>A0AAW0I0V0_MYOGA</name>
<dbReference type="GO" id="GO:0061589">
    <property type="term" value="P:calcium activated phosphatidylserine scrambling"/>
    <property type="evidence" value="ECO:0007669"/>
    <property type="project" value="TreeGrafter"/>
</dbReference>
<dbReference type="EMBL" id="JBBHLL010000247">
    <property type="protein sequence ID" value="KAK7808130.1"/>
    <property type="molecule type" value="Genomic_DNA"/>
</dbReference>
<keyword evidence="3" id="KW-1185">Reference proteome</keyword>
<dbReference type="GO" id="GO:0046983">
    <property type="term" value="F:protein dimerization activity"/>
    <property type="evidence" value="ECO:0007669"/>
    <property type="project" value="InterPro"/>
</dbReference>
<dbReference type="InterPro" id="IPR032394">
    <property type="entry name" value="Anoct_dimer"/>
</dbReference>
<dbReference type="InterPro" id="IPR007632">
    <property type="entry name" value="Anoctamin"/>
</dbReference>
<comment type="caution">
    <text evidence="2">The sequence shown here is derived from an EMBL/GenBank/DDBJ whole genome shotgun (WGS) entry which is preliminary data.</text>
</comment>
<dbReference type="GO" id="GO:0005254">
    <property type="term" value="F:chloride channel activity"/>
    <property type="evidence" value="ECO:0007669"/>
    <property type="project" value="TreeGrafter"/>
</dbReference>
<accession>A0AAW0I0V0</accession>
<dbReference type="GO" id="GO:0005886">
    <property type="term" value="C:plasma membrane"/>
    <property type="evidence" value="ECO:0007669"/>
    <property type="project" value="TreeGrafter"/>
</dbReference>
<feature type="domain" description="Anoctamin dimerisation" evidence="1">
    <location>
        <begin position="63"/>
        <end position="285"/>
    </location>
</feature>